<comment type="caution">
    <text evidence="2">The sequence shown here is derived from an EMBL/GenBank/DDBJ whole genome shotgun (WGS) entry which is preliminary data.</text>
</comment>
<organism evidence="2 3">
    <name type="scientific">Nocardioides hankookensis</name>
    <dbReference type="NCBI Taxonomy" id="443157"/>
    <lineage>
        <taxon>Bacteria</taxon>
        <taxon>Bacillati</taxon>
        <taxon>Actinomycetota</taxon>
        <taxon>Actinomycetes</taxon>
        <taxon>Propionibacteriales</taxon>
        <taxon>Nocardioidaceae</taxon>
        <taxon>Nocardioides</taxon>
    </lineage>
</organism>
<dbReference type="EMBL" id="JBHSRJ010000004">
    <property type="protein sequence ID" value="MFC6043102.1"/>
    <property type="molecule type" value="Genomic_DNA"/>
</dbReference>
<proteinExistence type="predicted"/>
<reference evidence="3" key="1">
    <citation type="journal article" date="2019" name="Int. J. Syst. Evol. Microbiol.">
        <title>The Global Catalogue of Microorganisms (GCM) 10K type strain sequencing project: providing services to taxonomists for standard genome sequencing and annotation.</title>
        <authorList>
            <consortium name="The Broad Institute Genomics Platform"/>
            <consortium name="The Broad Institute Genome Sequencing Center for Infectious Disease"/>
            <person name="Wu L."/>
            <person name="Ma J."/>
        </authorList>
    </citation>
    <scope>NUCLEOTIDE SEQUENCE [LARGE SCALE GENOMIC DNA]</scope>
    <source>
        <strain evidence="3">CCUG 54522</strain>
    </source>
</reference>
<gene>
    <name evidence="2" type="ORF">ACFPYL_08455</name>
</gene>
<protein>
    <submittedName>
        <fullName evidence="2">HNH endonuclease</fullName>
    </submittedName>
</protein>
<evidence type="ECO:0000313" key="3">
    <source>
        <dbReference type="Proteomes" id="UP001596135"/>
    </source>
</evidence>
<keyword evidence="2" id="KW-0378">Hydrolase</keyword>
<dbReference type="GO" id="GO:0004519">
    <property type="term" value="F:endonuclease activity"/>
    <property type="evidence" value="ECO:0007669"/>
    <property type="project" value="UniProtKB-KW"/>
</dbReference>
<feature type="domain" description="HNH" evidence="1">
    <location>
        <begin position="2"/>
        <end position="34"/>
    </location>
</feature>
<dbReference type="InterPro" id="IPR002711">
    <property type="entry name" value="HNH"/>
</dbReference>
<evidence type="ECO:0000313" key="2">
    <source>
        <dbReference type="EMBL" id="MFC6043102.1"/>
    </source>
</evidence>
<keyword evidence="3" id="KW-1185">Reference proteome</keyword>
<name>A0ABW1LIZ3_9ACTN</name>
<accession>A0ABW1LIZ3</accession>
<evidence type="ECO:0000259" key="1">
    <source>
        <dbReference type="Pfam" id="PF01844"/>
    </source>
</evidence>
<dbReference type="Proteomes" id="UP001596135">
    <property type="component" value="Unassembled WGS sequence"/>
</dbReference>
<dbReference type="RefSeq" id="WP_379155411.1">
    <property type="nucleotide sequence ID" value="NZ_JBHSRJ010000004.1"/>
</dbReference>
<sequence>MCHAHHDPPWSRGGRTDIDHSRLLCPRHHALEHRDTS</sequence>
<keyword evidence="2" id="KW-0540">Nuclease</keyword>
<dbReference type="Pfam" id="PF01844">
    <property type="entry name" value="HNH"/>
    <property type="match status" value="1"/>
</dbReference>
<keyword evidence="2" id="KW-0255">Endonuclease</keyword>